<dbReference type="PROSITE" id="PS50013">
    <property type="entry name" value="CHROMO_2"/>
    <property type="match status" value="1"/>
</dbReference>
<dbReference type="HOGENOM" id="CLU_045874_5_0_1"/>
<proteinExistence type="predicted"/>
<accession>Q0U549</accession>
<protein>
    <recommendedName>
        <fullName evidence="5">Chromo domain-containing protein</fullName>
    </recommendedName>
</protein>
<feature type="region of interest" description="Disordered" evidence="4">
    <location>
        <begin position="110"/>
        <end position="159"/>
    </location>
</feature>
<dbReference type="STRING" id="321614.Q0U549"/>
<evidence type="ECO:0000256" key="4">
    <source>
        <dbReference type="SAM" id="MobiDB-lite"/>
    </source>
</evidence>
<sequence length="237" mass="26888">MPRTDHDSSGEEEIPPVKKGKMTKQAKPVEEVEENEDQEEADDEWAHCIASDRNGALTCADISSRGLWVTNQGELVFNVKWQGYDDPKDQTWEPEANMAGAIDVMNEYFDELGGRPEPKGPGKRKGRPSGANKSGSGTPASTAKRVKQDREWSPPHGSWEDDVDYIDTVEEKVDPRTGELSKFAYLVWKNDKKTQHPLKHIYQKCPQKMLLYYESHLVFTQTHESLNGDDDSMKDVY</sequence>
<dbReference type="InterPro" id="IPR051219">
    <property type="entry name" value="Heterochromatin_chromo-domain"/>
</dbReference>
<dbReference type="CDD" id="cd00024">
    <property type="entry name" value="CD_CSD"/>
    <property type="match status" value="1"/>
</dbReference>
<organism evidence="6 7">
    <name type="scientific">Phaeosphaeria nodorum (strain SN15 / ATCC MYA-4574 / FGSC 10173)</name>
    <name type="common">Glume blotch fungus</name>
    <name type="synonym">Parastagonospora nodorum</name>
    <dbReference type="NCBI Taxonomy" id="321614"/>
    <lineage>
        <taxon>Eukaryota</taxon>
        <taxon>Fungi</taxon>
        <taxon>Dikarya</taxon>
        <taxon>Ascomycota</taxon>
        <taxon>Pezizomycotina</taxon>
        <taxon>Dothideomycetes</taxon>
        <taxon>Pleosporomycetidae</taxon>
        <taxon>Pleosporales</taxon>
        <taxon>Pleosporineae</taxon>
        <taxon>Phaeosphaeriaceae</taxon>
        <taxon>Parastagonospora</taxon>
    </lineage>
</organism>
<dbReference type="InterPro" id="IPR008251">
    <property type="entry name" value="Chromo_shadow_dom"/>
</dbReference>
<dbReference type="InParanoid" id="Q0U549"/>
<dbReference type="SMART" id="SM00300">
    <property type="entry name" value="ChSh"/>
    <property type="match status" value="1"/>
</dbReference>
<dbReference type="InterPro" id="IPR000953">
    <property type="entry name" value="Chromo/chromo_shadow_dom"/>
</dbReference>
<reference evidence="7" key="1">
    <citation type="journal article" date="2007" name="Plant Cell">
        <title>Dothideomycete-plant interactions illuminated by genome sequencing and EST analysis of the wheat pathogen Stagonospora nodorum.</title>
        <authorList>
            <person name="Hane J.K."/>
            <person name="Lowe R.G."/>
            <person name="Solomon P.S."/>
            <person name="Tan K.C."/>
            <person name="Schoch C.L."/>
            <person name="Spatafora J.W."/>
            <person name="Crous P.W."/>
            <person name="Kodira C."/>
            <person name="Birren B.W."/>
            <person name="Galagan J.E."/>
            <person name="Torriani S.F."/>
            <person name="McDonald B.A."/>
            <person name="Oliver R.P."/>
        </authorList>
    </citation>
    <scope>NUCLEOTIDE SEQUENCE [LARGE SCALE GENOMIC DNA]</scope>
    <source>
        <strain evidence="7">SN15 / ATCC MYA-4574 / FGSC 10173</strain>
    </source>
</reference>
<dbReference type="EMBL" id="CH445349">
    <property type="protein sequence ID" value="EAT79442.2"/>
    <property type="molecule type" value="Genomic_DNA"/>
</dbReference>
<dbReference type="InterPro" id="IPR023780">
    <property type="entry name" value="Chromo_domain"/>
</dbReference>
<dbReference type="Pfam" id="PF00385">
    <property type="entry name" value="Chromo"/>
    <property type="match status" value="1"/>
</dbReference>
<dbReference type="PANTHER" id="PTHR22812">
    <property type="entry name" value="CHROMOBOX PROTEIN"/>
    <property type="match status" value="1"/>
</dbReference>
<feature type="compositionally biased region" description="Polar residues" evidence="4">
    <location>
        <begin position="131"/>
        <end position="141"/>
    </location>
</feature>
<evidence type="ECO:0000256" key="2">
    <source>
        <dbReference type="ARBA" id="ARBA00011353"/>
    </source>
</evidence>
<gene>
    <name evidence="6" type="ORF">SNOG_13115</name>
</gene>
<dbReference type="InterPro" id="IPR023779">
    <property type="entry name" value="Chromodomain_CS"/>
</dbReference>
<dbReference type="PROSITE" id="PS00598">
    <property type="entry name" value="CHROMO_1"/>
    <property type="match status" value="1"/>
</dbReference>
<feature type="region of interest" description="Disordered" evidence="4">
    <location>
        <begin position="1"/>
        <end position="43"/>
    </location>
</feature>
<dbReference type="InterPro" id="IPR016197">
    <property type="entry name" value="Chromo-like_dom_sf"/>
</dbReference>
<feature type="domain" description="Chromo" evidence="5">
    <location>
        <begin position="27"/>
        <end position="120"/>
    </location>
</feature>
<evidence type="ECO:0000256" key="3">
    <source>
        <dbReference type="ARBA" id="ARBA00023242"/>
    </source>
</evidence>
<dbReference type="GO" id="GO:0003682">
    <property type="term" value="F:chromatin binding"/>
    <property type="evidence" value="ECO:0000318"/>
    <property type="project" value="GO_Central"/>
</dbReference>
<dbReference type="KEGG" id="pno:SNOG_13115"/>
<dbReference type="Proteomes" id="UP000001055">
    <property type="component" value="Unassembled WGS sequence"/>
</dbReference>
<dbReference type="Pfam" id="PF01393">
    <property type="entry name" value="Chromo_shadow"/>
    <property type="match status" value="1"/>
</dbReference>
<dbReference type="GO" id="GO:0031507">
    <property type="term" value="P:heterochromatin formation"/>
    <property type="evidence" value="ECO:0000318"/>
    <property type="project" value="GO_Central"/>
</dbReference>
<dbReference type="VEuPathDB" id="FungiDB:JI435_131150"/>
<dbReference type="GO" id="GO:0005721">
    <property type="term" value="C:pericentric heterochromatin"/>
    <property type="evidence" value="ECO:0000318"/>
    <property type="project" value="GO_Central"/>
</dbReference>
<dbReference type="AlphaFoldDB" id="Q0U549"/>
<dbReference type="GO" id="GO:0005634">
    <property type="term" value="C:nucleus"/>
    <property type="evidence" value="ECO:0007669"/>
    <property type="project" value="UniProtKB-SubCell"/>
</dbReference>
<dbReference type="Gene3D" id="2.40.50.40">
    <property type="match status" value="2"/>
</dbReference>
<dbReference type="eggNOG" id="KOG1911">
    <property type="taxonomic scope" value="Eukaryota"/>
</dbReference>
<keyword evidence="3" id="KW-0539">Nucleus</keyword>
<evidence type="ECO:0000256" key="1">
    <source>
        <dbReference type="ARBA" id="ARBA00004123"/>
    </source>
</evidence>
<comment type="subunit">
    <text evidence="2">Component of the NuA4 histone acetyltransferase complex.</text>
</comment>
<dbReference type="SUPFAM" id="SSF54160">
    <property type="entry name" value="Chromo domain-like"/>
    <property type="match status" value="2"/>
</dbReference>
<comment type="subcellular location">
    <subcellularLocation>
        <location evidence="1">Nucleus</location>
    </subcellularLocation>
</comment>
<evidence type="ECO:0000259" key="5">
    <source>
        <dbReference type="PROSITE" id="PS50013"/>
    </source>
</evidence>
<dbReference type="GeneID" id="5980245"/>
<name>Q0U549_PHANO</name>
<evidence type="ECO:0000313" key="7">
    <source>
        <dbReference type="Proteomes" id="UP000001055"/>
    </source>
</evidence>
<feature type="compositionally biased region" description="Acidic residues" evidence="4">
    <location>
        <begin position="31"/>
        <end position="43"/>
    </location>
</feature>
<evidence type="ECO:0000313" key="6">
    <source>
        <dbReference type="EMBL" id="EAT79442.2"/>
    </source>
</evidence>
<dbReference type="RefSeq" id="XP_001803330.1">
    <property type="nucleotide sequence ID" value="XM_001803278.1"/>
</dbReference>